<gene>
    <name evidence="3" type="ORF">QBC33DRAFT_601965</name>
</gene>
<dbReference type="Proteomes" id="UP001244011">
    <property type="component" value="Unassembled WGS sequence"/>
</dbReference>
<dbReference type="AlphaFoldDB" id="A0AAJ0BQ55"/>
<feature type="chain" id="PRO_5042522990" evidence="1">
    <location>
        <begin position="23"/>
        <end position="316"/>
    </location>
</feature>
<evidence type="ECO:0000259" key="2">
    <source>
        <dbReference type="Pfam" id="PF09084"/>
    </source>
</evidence>
<evidence type="ECO:0000256" key="1">
    <source>
        <dbReference type="SAM" id="SignalP"/>
    </source>
</evidence>
<dbReference type="GeneID" id="85315319"/>
<name>A0AAJ0BQ55_9PEZI</name>
<reference evidence="3" key="1">
    <citation type="submission" date="2023-06" db="EMBL/GenBank/DDBJ databases">
        <title>Genome-scale phylogeny and comparative genomics of the fungal order Sordariales.</title>
        <authorList>
            <consortium name="Lawrence Berkeley National Laboratory"/>
            <person name="Hensen N."/>
            <person name="Bonometti L."/>
            <person name="Westerberg I."/>
            <person name="Brannstrom I.O."/>
            <person name="Guillou S."/>
            <person name="Cros-Aarteil S."/>
            <person name="Calhoun S."/>
            <person name="Haridas S."/>
            <person name="Kuo A."/>
            <person name="Mondo S."/>
            <person name="Pangilinan J."/>
            <person name="Riley R."/>
            <person name="Labutti K."/>
            <person name="Andreopoulos B."/>
            <person name="Lipzen A."/>
            <person name="Chen C."/>
            <person name="Yanf M."/>
            <person name="Daum C."/>
            <person name="Ng V."/>
            <person name="Clum A."/>
            <person name="Steindorff A."/>
            <person name="Ohm R."/>
            <person name="Martin F."/>
            <person name="Silar P."/>
            <person name="Natvig D."/>
            <person name="Lalanne C."/>
            <person name="Gautier V."/>
            <person name="Ament-Velasquez S.L."/>
            <person name="Kruys A."/>
            <person name="Hutchinson M.I."/>
            <person name="Powell A.J."/>
            <person name="Barry K."/>
            <person name="Miller A.N."/>
            <person name="Grigoriev I.V."/>
            <person name="Debuchy R."/>
            <person name="Gladieux P."/>
            <person name="Thoren M.H."/>
            <person name="Johannesson H."/>
        </authorList>
    </citation>
    <scope>NUCLEOTIDE SEQUENCE</scope>
    <source>
        <strain evidence="3">8032-3</strain>
    </source>
</reference>
<proteinExistence type="predicted"/>
<dbReference type="PANTHER" id="PTHR30024:SF42">
    <property type="entry name" value="ALIPHATIC SULFONATES-BINDING PROTEIN-RELATED"/>
    <property type="match status" value="1"/>
</dbReference>
<dbReference type="InterPro" id="IPR015168">
    <property type="entry name" value="SsuA/THI5"/>
</dbReference>
<comment type="caution">
    <text evidence="3">The sequence shown here is derived from an EMBL/GenBank/DDBJ whole genome shotgun (WGS) entry which is preliminary data.</text>
</comment>
<accession>A0AAJ0BQ55</accession>
<organism evidence="3 4">
    <name type="scientific">Phialemonium atrogriseum</name>
    <dbReference type="NCBI Taxonomy" id="1093897"/>
    <lineage>
        <taxon>Eukaryota</taxon>
        <taxon>Fungi</taxon>
        <taxon>Dikarya</taxon>
        <taxon>Ascomycota</taxon>
        <taxon>Pezizomycotina</taxon>
        <taxon>Sordariomycetes</taxon>
        <taxon>Sordariomycetidae</taxon>
        <taxon>Cephalothecales</taxon>
        <taxon>Cephalothecaceae</taxon>
        <taxon>Phialemonium</taxon>
    </lineage>
</organism>
<evidence type="ECO:0000313" key="4">
    <source>
        <dbReference type="Proteomes" id="UP001244011"/>
    </source>
</evidence>
<feature type="signal peptide" evidence="1">
    <location>
        <begin position="1"/>
        <end position="22"/>
    </location>
</feature>
<dbReference type="SUPFAM" id="SSF53850">
    <property type="entry name" value="Periplasmic binding protein-like II"/>
    <property type="match status" value="1"/>
</dbReference>
<evidence type="ECO:0000313" key="3">
    <source>
        <dbReference type="EMBL" id="KAK1762175.1"/>
    </source>
</evidence>
<keyword evidence="4" id="KW-1185">Reference proteome</keyword>
<keyword evidence="1" id="KW-0732">Signal</keyword>
<dbReference type="Gene3D" id="3.40.190.10">
    <property type="entry name" value="Periplasmic binding protein-like II"/>
    <property type="match status" value="1"/>
</dbReference>
<dbReference type="RefSeq" id="XP_060278388.1">
    <property type="nucleotide sequence ID" value="XM_060432132.1"/>
</dbReference>
<dbReference type="PANTHER" id="PTHR30024">
    <property type="entry name" value="ALIPHATIC SULFONATES-BINDING PROTEIN-RELATED"/>
    <property type="match status" value="1"/>
</dbReference>
<sequence length="316" mass="33936">MRTSLLTPALLSLLASTDLASGLRIATSLQWIEHTPQPYAIKHFYNGSSTAQLISGGVQSLSSDKSIDLAANAETQGLLTYASHRDVRLIYVICEVAYRLVADGSKGIKTLADLKGKKVGSMKGTSAGYFVSKLLGTAGLADRDYTIVSGNVCMKAPCGAGTFPAMIKQGQVDAFGIWEPAVELGAQALGADRAVMFGGDPKIYREVYSLYTTDAKLADPATRKDIVAFVEALNKTLDVFTNKPETVYADVAAAVGMDVDVVKAVWPVHKWTGRWGDDMLDFITQEQTWLAGQNRQQAISSADLAKFLDSDILDAL</sequence>
<dbReference type="EMBL" id="MU839041">
    <property type="protein sequence ID" value="KAK1762175.1"/>
    <property type="molecule type" value="Genomic_DNA"/>
</dbReference>
<dbReference type="Pfam" id="PF09084">
    <property type="entry name" value="NMT1"/>
    <property type="match status" value="1"/>
</dbReference>
<protein>
    <submittedName>
        <fullName evidence="3">Periplasmic binding protein-like II</fullName>
    </submittedName>
</protein>
<feature type="domain" description="SsuA/THI5-like" evidence="2">
    <location>
        <begin position="65"/>
        <end position="246"/>
    </location>
</feature>